<dbReference type="InterPro" id="IPR004013">
    <property type="entry name" value="PHP_dom"/>
</dbReference>
<dbReference type="GO" id="GO:0004534">
    <property type="term" value="F:5'-3' RNA exonuclease activity"/>
    <property type="evidence" value="ECO:0007669"/>
    <property type="project" value="TreeGrafter"/>
</dbReference>
<dbReference type="PANTHER" id="PTHR42924:SF3">
    <property type="entry name" value="POLYMERASE_HISTIDINOL PHOSPHATASE N-TERMINAL DOMAIN-CONTAINING PROTEIN"/>
    <property type="match status" value="1"/>
</dbReference>
<dbReference type="OrthoDB" id="9804333at2"/>
<dbReference type="CDD" id="cd07438">
    <property type="entry name" value="PHP_HisPPase_AMP"/>
    <property type="match status" value="1"/>
</dbReference>
<gene>
    <name evidence="2" type="ORF">SAMN05421872_101651</name>
</gene>
<name>A0A1G6K112_9ACTN</name>
<evidence type="ECO:0000259" key="1">
    <source>
        <dbReference type="SMART" id="SM00481"/>
    </source>
</evidence>
<dbReference type="GO" id="GO:0035312">
    <property type="term" value="F:5'-3' DNA exonuclease activity"/>
    <property type="evidence" value="ECO:0007669"/>
    <property type="project" value="TreeGrafter"/>
</dbReference>
<dbReference type="Gene3D" id="1.10.150.650">
    <property type="match status" value="1"/>
</dbReference>
<protein>
    <recommendedName>
        <fullName evidence="1">Polymerase/histidinol phosphatase N-terminal domain-containing protein</fullName>
    </recommendedName>
</protein>
<evidence type="ECO:0000313" key="3">
    <source>
        <dbReference type="Proteomes" id="UP000199034"/>
    </source>
</evidence>
<sequence>MRIDLHTHSRASDGTQTPRELVQAAAAAGLEVLAITDHDTAEGWAEAAEAASGSGVELVRGMEISTKHGHRGVHLLAYLPDPSYTPLVTELDAVLDGRRARVPMMLERLRSLGVEITEDDVRRAGPGTAATGRPHVADALVTLGVVGDRTEAFDRFLGAGRPANVDRYAAPLLDTIRLVAAAGGVSVVAHPWGRSLHRLSEADLAGFQDAGLSGLEVDHQDHDPAARAELRAIADNLGLVVTGSSDHHGAGKLDHELGVNTTAPEEYARLLDLAAAAASASGRETPPVVR</sequence>
<dbReference type="RefSeq" id="WP_090850659.1">
    <property type="nucleotide sequence ID" value="NZ_FMZM01000001.1"/>
</dbReference>
<dbReference type="Proteomes" id="UP000199034">
    <property type="component" value="Unassembled WGS sequence"/>
</dbReference>
<dbReference type="SUPFAM" id="SSF89550">
    <property type="entry name" value="PHP domain-like"/>
    <property type="match status" value="1"/>
</dbReference>
<dbReference type="InterPro" id="IPR003141">
    <property type="entry name" value="Pol/His_phosphatase_N"/>
</dbReference>
<evidence type="ECO:0000313" key="2">
    <source>
        <dbReference type="EMBL" id="SDC24719.1"/>
    </source>
</evidence>
<dbReference type="EMBL" id="FMZM01000001">
    <property type="protein sequence ID" value="SDC24719.1"/>
    <property type="molecule type" value="Genomic_DNA"/>
</dbReference>
<dbReference type="PANTHER" id="PTHR42924">
    <property type="entry name" value="EXONUCLEASE"/>
    <property type="match status" value="1"/>
</dbReference>
<dbReference type="Pfam" id="PF02811">
    <property type="entry name" value="PHP"/>
    <property type="match status" value="1"/>
</dbReference>
<reference evidence="3" key="1">
    <citation type="submission" date="2016-10" db="EMBL/GenBank/DDBJ databases">
        <authorList>
            <person name="Varghese N."/>
            <person name="Submissions S."/>
        </authorList>
    </citation>
    <scope>NUCLEOTIDE SEQUENCE [LARGE SCALE GENOMIC DNA]</scope>
    <source>
        <strain evidence="3">CGMCC 4.6858</strain>
    </source>
</reference>
<dbReference type="STRING" id="1045774.SAMN05421872_101651"/>
<dbReference type="Gene3D" id="3.20.20.140">
    <property type="entry name" value="Metal-dependent hydrolases"/>
    <property type="match status" value="1"/>
</dbReference>
<keyword evidence="3" id="KW-1185">Reference proteome</keyword>
<organism evidence="2 3">
    <name type="scientific">Nocardioides lianchengensis</name>
    <dbReference type="NCBI Taxonomy" id="1045774"/>
    <lineage>
        <taxon>Bacteria</taxon>
        <taxon>Bacillati</taxon>
        <taxon>Actinomycetota</taxon>
        <taxon>Actinomycetes</taxon>
        <taxon>Propionibacteriales</taxon>
        <taxon>Nocardioidaceae</taxon>
        <taxon>Nocardioides</taxon>
    </lineage>
</organism>
<dbReference type="SMART" id="SM00481">
    <property type="entry name" value="POLIIIAc"/>
    <property type="match status" value="1"/>
</dbReference>
<dbReference type="AlphaFoldDB" id="A0A1G6K112"/>
<dbReference type="InterPro" id="IPR016195">
    <property type="entry name" value="Pol/histidinol_Pase-like"/>
</dbReference>
<dbReference type="InterPro" id="IPR052018">
    <property type="entry name" value="PHP_domain"/>
</dbReference>
<accession>A0A1G6K112</accession>
<feature type="domain" description="Polymerase/histidinol phosphatase N-terminal" evidence="1">
    <location>
        <begin position="3"/>
        <end position="68"/>
    </location>
</feature>
<proteinExistence type="predicted"/>